<dbReference type="OrthoDB" id="1935231at2759"/>
<dbReference type="EMBL" id="WOCE01000010">
    <property type="protein sequence ID" value="KAE9605288.1"/>
    <property type="molecule type" value="Genomic_DNA"/>
</dbReference>
<sequence length="57" mass="6274">MALIITTFVVVLCVVPAMVIAIPSLTINPFIVKGRVYCDPCRLGFETPITTYIPSKF</sequence>
<evidence type="ECO:0000313" key="3">
    <source>
        <dbReference type="Proteomes" id="UP000447434"/>
    </source>
</evidence>
<proteinExistence type="predicted"/>
<comment type="caution">
    <text evidence="2">The sequence shown here is derived from an EMBL/GenBank/DDBJ whole genome shotgun (WGS) entry which is preliminary data.</text>
</comment>
<reference evidence="3" key="1">
    <citation type="journal article" date="2020" name="Nat. Commun.">
        <title>Genome sequence of the cluster root forming white lupin.</title>
        <authorList>
            <person name="Hufnagel B."/>
            <person name="Marques A."/>
            <person name="Soriano A."/>
            <person name="Marques L."/>
            <person name="Divol F."/>
            <person name="Doumas P."/>
            <person name="Sallet E."/>
            <person name="Mancinotti D."/>
            <person name="Carrere S."/>
            <person name="Marande W."/>
            <person name="Arribat S."/>
            <person name="Keller J."/>
            <person name="Huneau C."/>
            <person name="Blein T."/>
            <person name="Aime D."/>
            <person name="Laguerre M."/>
            <person name="Taylor J."/>
            <person name="Schubert V."/>
            <person name="Nelson M."/>
            <person name="Geu-Flores F."/>
            <person name="Crespi M."/>
            <person name="Gallardo-Guerrero K."/>
            <person name="Delaux P.-M."/>
            <person name="Salse J."/>
            <person name="Berges H."/>
            <person name="Guyot R."/>
            <person name="Gouzy J."/>
            <person name="Peret B."/>
        </authorList>
    </citation>
    <scope>NUCLEOTIDE SEQUENCE [LARGE SCALE GENOMIC DNA]</scope>
    <source>
        <strain evidence="3">cv. Amiga</strain>
    </source>
</reference>
<name>A0A6A4PUT7_LUPAL</name>
<keyword evidence="3" id="KW-1185">Reference proteome</keyword>
<organism evidence="2 3">
    <name type="scientific">Lupinus albus</name>
    <name type="common">White lupine</name>
    <name type="synonym">Lupinus termis</name>
    <dbReference type="NCBI Taxonomy" id="3870"/>
    <lineage>
        <taxon>Eukaryota</taxon>
        <taxon>Viridiplantae</taxon>
        <taxon>Streptophyta</taxon>
        <taxon>Embryophyta</taxon>
        <taxon>Tracheophyta</taxon>
        <taxon>Spermatophyta</taxon>
        <taxon>Magnoliopsida</taxon>
        <taxon>eudicotyledons</taxon>
        <taxon>Gunneridae</taxon>
        <taxon>Pentapetalae</taxon>
        <taxon>rosids</taxon>
        <taxon>fabids</taxon>
        <taxon>Fabales</taxon>
        <taxon>Fabaceae</taxon>
        <taxon>Papilionoideae</taxon>
        <taxon>50 kb inversion clade</taxon>
        <taxon>genistoids sensu lato</taxon>
        <taxon>core genistoids</taxon>
        <taxon>Genisteae</taxon>
        <taxon>Lupinus</taxon>
    </lineage>
</organism>
<gene>
    <name evidence="2" type="ORF">Lalb_Chr10g0095711</name>
</gene>
<keyword evidence="1" id="KW-0732">Signal</keyword>
<dbReference type="Proteomes" id="UP000447434">
    <property type="component" value="Chromosome 10"/>
</dbReference>
<feature type="chain" id="PRO_5025529330" evidence="1">
    <location>
        <begin position="22"/>
        <end position="57"/>
    </location>
</feature>
<accession>A0A6A4PUT7</accession>
<protein>
    <submittedName>
        <fullName evidence="2">Putative pollen allergen Ole e 1 family</fullName>
    </submittedName>
</protein>
<evidence type="ECO:0000256" key="1">
    <source>
        <dbReference type="SAM" id="SignalP"/>
    </source>
</evidence>
<dbReference type="AlphaFoldDB" id="A0A6A4PUT7"/>
<feature type="signal peptide" evidence="1">
    <location>
        <begin position="1"/>
        <end position="21"/>
    </location>
</feature>
<evidence type="ECO:0000313" key="2">
    <source>
        <dbReference type="EMBL" id="KAE9605288.1"/>
    </source>
</evidence>